<comment type="caution">
    <text evidence="1">The sequence shown here is derived from an EMBL/GenBank/DDBJ whole genome shotgun (WGS) entry which is preliminary data.</text>
</comment>
<evidence type="ECO:0000313" key="1">
    <source>
        <dbReference type="EMBL" id="OAQ70669.1"/>
    </source>
</evidence>
<dbReference type="RefSeq" id="XP_018147206.1">
    <property type="nucleotide sequence ID" value="XM_018293359.1"/>
</dbReference>
<reference evidence="1 2" key="1">
    <citation type="journal article" date="2016" name="PLoS Pathog.">
        <title>Biosynthesis of antibiotic leucinostatins in bio-control fungus Purpureocillium lilacinum and their inhibition on phytophthora revealed by genome mining.</title>
        <authorList>
            <person name="Wang G."/>
            <person name="Liu Z."/>
            <person name="Lin R."/>
            <person name="Li E."/>
            <person name="Mao Z."/>
            <person name="Ling J."/>
            <person name="Yang Y."/>
            <person name="Yin W.B."/>
            <person name="Xie B."/>
        </authorList>
    </citation>
    <scope>NUCLEOTIDE SEQUENCE [LARGE SCALE GENOMIC DNA]</scope>
    <source>
        <strain evidence="1">170</strain>
    </source>
</reference>
<dbReference type="GeneID" id="28857353"/>
<dbReference type="EMBL" id="LSBJ02000002">
    <property type="protein sequence ID" value="OAQ70669.1"/>
    <property type="molecule type" value="Genomic_DNA"/>
</dbReference>
<organism evidence="1 2">
    <name type="scientific">Pochonia chlamydosporia 170</name>
    <dbReference type="NCBI Taxonomy" id="1380566"/>
    <lineage>
        <taxon>Eukaryota</taxon>
        <taxon>Fungi</taxon>
        <taxon>Dikarya</taxon>
        <taxon>Ascomycota</taxon>
        <taxon>Pezizomycotina</taxon>
        <taxon>Sordariomycetes</taxon>
        <taxon>Hypocreomycetidae</taxon>
        <taxon>Hypocreales</taxon>
        <taxon>Clavicipitaceae</taxon>
        <taxon>Pochonia</taxon>
    </lineage>
</organism>
<dbReference type="Proteomes" id="UP000078397">
    <property type="component" value="Unassembled WGS sequence"/>
</dbReference>
<keyword evidence="2" id="KW-1185">Reference proteome</keyword>
<name>A0A179G0B6_METCM</name>
<dbReference type="KEGG" id="pchm:VFPPC_15606"/>
<protein>
    <submittedName>
        <fullName evidence="1">Uncharacterized protein</fullName>
    </submittedName>
</protein>
<proteinExistence type="predicted"/>
<gene>
    <name evidence="1" type="ORF">VFPPC_15606</name>
</gene>
<sequence length="81" mass="9181">MLPTNSANPPGHCCYWVNYLPRLHYESDIPGPHTVLESQFPLGYASFRNLQYQTSYIEAIRGTMSILGHENLQLSPESGRD</sequence>
<evidence type="ECO:0000313" key="2">
    <source>
        <dbReference type="Proteomes" id="UP000078397"/>
    </source>
</evidence>
<accession>A0A179G0B6</accession>
<dbReference type="AlphaFoldDB" id="A0A179G0B6"/>